<protein>
    <recommendedName>
        <fullName evidence="3">F-box domain-containing protein</fullName>
    </recommendedName>
</protein>
<comment type="caution">
    <text evidence="1">The sequence shown here is derived from an EMBL/GenBank/DDBJ whole genome shotgun (WGS) entry which is preliminary data.</text>
</comment>
<proteinExistence type="predicted"/>
<evidence type="ECO:0008006" key="3">
    <source>
        <dbReference type="Google" id="ProtNLM"/>
    </source>
</evidence>
<dbReference type="EMBL" id="MCFL01000060">
    <property type="protein sequence ID" value="ORZ31409.1"/>
    <property type="molecule type" value="Genomic_DNA"/>
</dbReference>
<keyword evidence="2" id="KW-1185">Reference proteome</keyword>
<name>A0A1Y2HA09_9FUNG</name>
<evidence type="ECO:0000313" key="1">
    <source>
        <dbReference type="EMBL" id="ORZ31409.1"/>
    </source>
</evidence>
<organism evidence="1 2">
    <name type="scientific">Catenaria anguillulae PL171</name>
    <dbReference type="NCBI Taxonomy" id="765915"/>
    <lineage>
        <taxon>Eukaryota</taxon>
        <taxon>Fungi</taxon>
        <taxon>Fungi incertae sedis</taxon>
        <taxon>Blastocladiomycota</taxon>
        <taxon>Blastocladiomycetes</taxon>
        <taxon>Blastocladiales</taxon>
        <taxon>Catenariaceae</taxon>
        <taxon>Catenaria</taxon>
    </lineage>
</organism>
<evidence type="ECO:0000313" key="2">
    <source>
        <dbReference type="Proteomes" id="UP000193411"/>
    </source>
</evidence>
<accession>A0A1Y2HA09</accession>
<dbReference type="Proteomes" id="UP000193411">
    <property type="component" value="Unassembled WGS sequence"/>
</dbReference>
<gene>
    <name evidence="1" type="ORF">BCR44DRAFT_1271620</name>
</gene>
<reference evidence="1 2" key="1">
    <citation type="submission" date="2016-07" db="EMBL/GenBank/DDBJ databases">
        <title>Pervasive Adenine N6-methylation of Active Genes in Fungi.</title>
        <authorList>
            <consortium name="DOE Joint Genome Institute"/>
            <person name="Mondo S.J."/>
            <person name="Dannebaum R.O."/>
            <person name="Kuo R.C."/>
            <person name="Labutti K."/>
            <person name="Haridas S."/>
            <person name="Kuo A."/>
            <person name="Salamov A."/>
            <person name="Ahrendt S.R."/>
            <person name="Lipzen A."/>
            <person name="Sullivan W."/>
            <person name="Andreopoulos W.B."/>
            <person name="Clum A."/>
            <person name="Lindquist E."/>
            <person name="Daum C."/>
            <person name="Ramamoorthy G.K."/>
            <person name="Gryganskyi A."/>
            <person name="Culley D."/>
            <person name="Magnuson J.K."/>
            <person name="James T.Y."/>
            <person name="O'Malley M.A."/>
            <person name="Stajich J.E."/>
            <person name="Spatafora J.W."/>
            <person name="Visel A."/>
            <person name="Grigoriev I.V."/>
        </authorList>
    </citation>
    <scope>NUCLEOTIDE SEQUENCE [LARGE SCALE GENOMIC DNA]</scope>
    <source>
        <strain evidence="1 2">PL171</strain>
    </source>
</reference>
<sequence length="751" mass="83776">MRDVQSTATPTEISAADGNDENAGHFRLLSTDLLLYLLDHAHAIDRLALGRSCKWLHSIAQQAREWRMLFGPSSALAPLTRPVLGTNSLPEGASTRFTRGSIVCLPIGRLSKSLTWVTNESQTSFRYADTMSAAPLALCPRKSQPPGVSPPARPKNVRGPCREDCDVCWPLIVGNDSLKLPLFINADHFESTLPFLNHQLVSAVLEPLPRPRQFMSGQGNPSSDCKLSPPIPCSIITTFFPQLVRNTVAHLVLSAHSPSINDLEALVQVHMVWRAYIHHHALDSPSWIRNKIQAHVNQLNRGGIHARAVPLAELVALLHVSTDRELTWAKIGQRVVEENTIRLFEYVRACDHCTAKLKDPGMDKIGESILRLADKVAQARADGYGFVPWQILLFYARFLRATSRIPTMGPLDSFTRVAGRFGKDGQCLAPGPLARLLHTYLDRDIRPRLSGLCATWSRIWRGLGAVPMQLDALTKWLNWCDTQVNCRRATVRRVTPQYPHRLFCDICPLPPRTDIFGYHPCSGPTLSISVRYSTSSSTSQPDHYVSPDLTYIALNRHGALLYAHSNRFNVDGTSSGFFTNKSFSHRVSSSFDSDEPEAMLHLDSLDSRVAYVAVIAATTHYPQSIVHSYGVRSGFFNDEYDRARQVRNKPSDGNGTLLRLSVVCCRGLVDKQWDFVRATAVPRYGGWARCCFGRGEHLWVVDSQTQGEQEQVGLVECVKVVQEWVVEYVEMCQANGLNSLGTHVLDHDSMY</sequence>
<dbReference type="AlphaFoldDB" id="A0A1Y2HA09"/>